<evidence type="ECO:0000259" key="1">
    <source>
        <dbReference type="PROSITE" id="PS50943"/>
    </source>
</evidence>
<organism evidence="2 3">
    <name type="scientific">Paenibacillus amylolyticus</name>
    <dbReference type="NCBI Taxonomy" id="1451"/>
    <lineage>
        <taxon>Bacteria</taxon>
        <taxon>Bacillati</taxon>
        <taxon>Bacillota</taxon>
        <taxon>Bacilli</taxon>
        <taxon>Bacillales</taxon>
        <taxon>Paenibacillaceae</taxon>
        <taxon>Paenibacillus</taxon>
    </lineage>
</organism>
<dbReference type="Proteomes" id="UP000323664">
    <property type="component" value="Unassembled WGS sequence"/>
</dbReference>
<gene>
    <name evidence="2" type="ORF">EC604_01675</name>
</gene>
<dbReference type="SUPFAM" id="SSF47413">
    <property type="entry name" value="lambda repressor-like DNA-binding domains"/>
    <property type="match status" value="1"/>
</dbReference>
<evidence type="ECO:0000313" key="3">
    <source>
        <dbReference type="Proteomes" id="UP000323664"/>
    </source>
</evidence>
<comment type="caution">
    <text evidence="2">The sequence shown here is derived from an EMBL/GenBank/DDBJ whole genome shotgun (WGS) entry which is preliminary data.</text>
</comment>
<proteinExistence type="predicted"/>
<name>A0A5M9WLW4_PAEAM</name>
<evidence type="ECO:0000313" key="2">
    <source>
        <dbReference type="EMBL" id="KAA8782556.1"/>
    </source>
</evidence>
<accession>A0A5M9WLW4</accession>
<dbReference type="SMART" id="SM00530">
    <property type="entry name" value="HTH_XRE"/>
    <property type="match status" value="1"/>
</dbReference>
<dbReference type="RefSeq" id="WP_123062468.1">
    <property type="nucleotide sequence ID" value="NZ_RIAS01000001.1"/>
</dbReference>
<dbReference type="GO" id="GO:0003677">
    <property type="term" value="F:DNA binding"/>
    <property type="evidence" value="ECO:0007669"/>
    <property type="project" value="InterPro"/>
</dbReference>
<dbReference type="AlphaFoldDB" id="A0A5M9WLW4"/>
<dbReference type="EMBL" id="RIAS01000001">
    <property type="protein sequence ID" value="KAA8782556.1"/>
    <property type="molecule type" value="Genomic_DNA"/>
</dbReference>
<dbReference type="PROSITE" id="PS50943">
    <property type="entry name" value="HTH_CROC1"/>
    <property type="match status" value="1"/>
</dbReference>
<sequence length="66" mass="7359">MGETIELNIQRLIEAKGWTIYRLSKESGVTVSALYNIGKKKQGPYTETLVKLSSALNCTLDDLVKK</sequence>
<dbReference type="Pfam" id="PF13443">
    <property type="entry name" value="HTH_26"/>
    <property type="match status" value="1"/>
</dbReference>
<dbReference type="InterPro" id="IPR010982">
    <property type="entry name" value="Lambda_DNA-bd_dom_sf"/>
</dbReference>
<dbReference type="Gene3D" id="1.10.260.40">
    <property type="entry name" value="lambda repressor-like DNA-binding domains"/>
    <property type="match status" value="1"/>
</dbReference>
<dbReference type="InterPro" id="IPR001387">
    <property type="entry name" value="Cro/C1-type_HTH"/>
</dbReference>
<reference evidence="2 3" key="1">
    <citation type="journal article" date="2019" name="J. Ind. Microbiol. Biotechnol.">
        <title>Paenibacillus amylolyticus 27C64 has a diverse set of carbohydrate-active enzymes and complete pectin deconstruction system.</title>
        <authorList>
            <person name="Keggi C."/>
            <person name="Doran-Peterson J."/>
        </authorList>
    </citation>
    <scope>NUCLEOTIDE SEQUENCE [LARGE SCALE GENOMIC DNA]</scope>
    <source>
        <strain evidence="2 3">27C64</strain>
    </source>
</reference>
<dbReference type="OrthoDB" id="1726456at2"/>
<protein>
    <submittedName>
        <fullName evidence="2">Helix-turn-helix transcriptional regulator</fullName>
    </submittedName>
</protein>
<dbReference type="CDD" id="cd00093">
    <property type="entry name" value="HTH_XRE"/>
    <property type="match status" value="1"/>
</dbReference>
<feature type="domain" description="HTH cro/C1-type" evidence="1">
    <location>
        <begin position="9"/>
        <end position="63"/>
    </location>
</feature>